<keyword evidence="3" id="KW-1185">Reference proteome</keyword>
<dbReference type="SUPFAM" id="SSF48225">
    <property type="entry name" value="Seven-hairpin glycosidases"/>
    <property type="match status" value="1"/>
</dbReference>
<dbReference type="AlphaFoldDB" id="A0A553MYD7"/>
<dbReference type="GO" id="GO:0004571">
    <property type="term" value="F:mannosyl-oligosaccharide 1,2-alpha-mannosidase activity"/>
    <property type="evidence" value="ECO:0007669"/>
    <property type="project" value="InterPro"/>
</dbReference>
<dbReference type="InterPro" id="IPR036026">
    <property type="entry name" value="Seven-hairpin_glycosidases"/>
</dbReference>
<dbReference type="InterPro" id="IPR012341">
    <property type="entry name" value="6hp_glycosidase-like_sf"/>
</dbReference>
<evidence type="ECO:0000313" key="3">
    <source>
        <dbReference type="Proteomes" id="UP000316079"/>
    </source>
</evidence>
<name>A0A553MYD7_9TELE</name>
<dbReference type="STRING" id="623744.A0A553MYD7"/>
<dbReference type="InterPro" id="IPR001382">
    <property type="entry name" value="Glyco_hydro_47"/>
</dbReference>
<dbReference type="EMBL" id="SRMA01027202">
    <property type="protein sequence ID" value="TRY58188.1"/>
    <property type="molecule type" value="Genomic_DNA"/>
</dbReference>
<proteinExistence type="inferred from homology"/>
<dbReference type="GO" id="GO:0005975">
    <property type="term" value="P:carbohydrate metabolic process"/>
    <property type="evidence" value="ECO:0007669"/>
    <property type="project" value="InterPro"/>
</dbReference>
<dbReference type="Gene3D" id="1.50.10.10">
    <property type="match status" value="1"/>
</dbReference>
<dbReference type="Proteomes" id="UP000316079">
    <property type="component" value="Unassembled WGS sequence"/>
</dbReference>
<dbReference type="Pfam" id="PF01532">
    <property type="entry name" value="Glyco_hydro_47"/>
    <property type="match status" value="1"/>
</dbReference>
<dbReference type="GO" id="GO:0016020">
    <property type="term" value="C:membrane"/>
    <property type="evidence" value="ECO:0007669"/>
    <property type="project" value="InterPro"/>
</dbReference>
<gene>
    <name evidence="2" type="ORF">DNTS_017404</name>
</gene>
<sequence>MMQFSWDNYKRYAWGSNELRPVSKQGHSSNLFGSSLPATHLPDWISRASGSDPLLGHVLLPMVSNNPLLLCEAPLFSPLNTYSPEVWKCPL</sequence>
<accession>A0A553MYD7</accession>
<dbReference type="GO" id="GO:0005509">
    <property type="term" value="F:calcium ion binding"/>
    <property type="evidence" value="ECO:0007669"/>
    <property type="project" value="InterPro"/>
</dbReference>
<protein>
    <submittedName>
        <fullName evidence="2">Uncharacterized protein</fullName>
    </submittedName>
</protein>
<evidence type="ECO:0000313" key="2">
    <source>
        <dbReference type="EMBL" id="TRY58188.1"/>
    </source>
</evidence>
<evidence type="ECO:0000256" key="1">
    <source>
        <dbReference type="ARBA" id="ARBA00007658"/>
    </source>
</evidence>
<organism evidence="2 3">
    <name type="scientific">Danionella cerebrum</name>
    <dbReference type="NCBI Taxonomy" id="2873325"/>
    <lineage>
        <taxon>Eukaryota</taxon>
        <taxon>Metazoa</taxon>
        <taxon>Chordata</taxon>
        <taxon>Craniata</taxon>
        <taxon>Vertebrata</taxon>
        <taxon>Euteleostomi</taxon>
        <taxon>Actinopterygii</taxon>
        <taxon>Neopterygii</taxon>
        <taxon>Teleostei</taxon>
        <taxon>Ostariophysi</taxon>
        <taxon>Cypriniformes</taxon>
        <taxon>Danionidae</taxon>
        <taxon>Danioninae</taxon>
        <taxon>Danionella</taxon>
    </lineage>
</organism>
<comment type="similarity">
    <text evidence="1">Belongs to the glycosyl hydrolase 47 family.</text>
</comment>
<reference evidence="2 3" key="1">
    <citation type="journal article" date="2019" name="Sci. Data">
        <title>Hybrid genome assembly and annotation of Danionella translucida.</title>
        <authorList>
            <person name="Kadobianskyi M."/>
            <person name="Schulze L."/>
            <person name="Schuelke M."/>
            <person name="Judkewitz B."/>
        </authorList>
    </citation>
    <scope>NUCLEOTIDE SEQUENCE [LARGE SCALE GENOMIC DNA]</scope>
    <source>
        <strain evidence="2 3">Bolton</strain>
    </source>
</reference>
<dbReference type="OrthoDB" id="8118055at2759"/>
<comment type="caution">
    <text evidence="2">The sequence shown here is derived from an EMBL/GenBank/DDBJ whole genome shotgun (WGS) entry which is preliminary data.</text>
</comment>